<protein>
    <recommendedName>
        <fullName evidence="1">DUF7793 domain-containing protein</fullName>
    </recommendedName>
</protein>
<dbReference type="EMBL" id="FOOH01000008">
    <property type="protein sequence ID" value="SFF77506.1"/>
    <property type="molecule type" value="Genomic_DNA"/>
</dbReference>
<organism evidence="2 3">
    <name type="scientific">Salegentibacter agarivorans</name>
    <dbReference type="NCBI Taxonomy" id="345907"/>
    <lineage>
        <taxon>Bacteria</taxon>
        <taxon>Pseudomonadati</taxon>
        <taxon>Bacteroidota</taxon>
        <taxon>Flavobacteriia</taxon>
        <taxon>Flavobacteriales</taxon>
        <taxon>Flavobacteriaceae</taxon>
        <taxon>Salegentibacter</taxon>
    </lineage>
</organism>
<dbReference type="Gene3D" id="3.40.970.30">
    <property type="entry name" value="yp_829618.1 like domains"/>
    <property type="match status" value="1"/>
</dbReference>
<feature type="domain" description="DUF7793" evidence="1">
    <location>
        <begin position="9"/>
        <end position="120"/>
    </location>
</feature>
<dbReference type="InterPro" id="IPR056695">
    <property type="entry name" value="DUF7793"/>
</dbReference>
<evidence type="ECO:0000259" key="1">
    <source>
        <dbReference type="Pfam" id="PF25056"/>
    </source>
</evidence>
<evidence type="ECO:0000313" key="3">
    <source>
        <dbReference type="Proteomes" id="UP000199116"/>
    </source>
</evidence>
<evidence type="ECO:0000313" key="2">
    <source>
        <dbReference type="EMBL" id="SFF77506.1"/>
    </source>
</evidence>
<keyword evidence="3" id="KW-1185">Reference proteome</keyword>
<reference evidence="3" key="1">
    <citation type="submission" date="2016-10" db="EMBL/GenBank/DDBJ databases">
        <authorList>
            <person name="Varghese N."/>
            <person name="Submissions S."/>
        </authorList>
    </citation>
    <scope>NUCLEOTIDE SEQUENCE [LARGE SCALE GENOMIC DNA]</scope>
    <source>
        <strain evidence="3">DSM 23515</strain>
    </source>
</reference>
<dbReference type="AlphaFoldDB" id="A0A1I2LKC4"/>
<proteinExistence type="predicted"/>
<gene>
    <name evidence="2" type="ORF">SAMN04488033_108113</name>
</gene>
<dbReference type="Proteomes" id="UP000199116">
    <property type="component" value="Unassembled WGS sequence"/>
</dbReference>
<dbReference type="Pfam" id="PF25056">
    <property type="entry name" value="DUF7793"/>
    <property type="match status" value="1"/>
</dbReference>
<sequence>MFEGKYGKYCIVDGILFVDYKEDLIFTLKVAKRIVQERMGFQHNKEYPVCCKLSGRIDSQSDARHYLAQEGALFIKALAFYVTSPVALRLTEFYIQTLNHQIPIQVFNDRNQAIQFLKPYSQRSIN</sequence>
<accession>A0A1I2LKC4</accession>
<dbReference type="RefSeq" id="WP_093304166.1">
    <property type="nucleotide sequence ID" value="NZ_FOOH01000008.1"/>
</dbReference>
<name>A0A1I2LKC4_9FLAO</name>